<name>A0A561WKL2_ACTTI</name>
<dbReference type="Proteomes" id="UP000320239">
    <property type="component" value="Unassembled WGS sequence"/>
</dbReference>
<organism evidence="1 2">
    <name type="scientific">Actinoplanes teichomyceticus</name>
    <dbReference type="NCBI Taxonomy" id="1867"/>
    <lineage>
        <taxon>Bacteria</taxon>
        <taxon>Bacillati</taxon>
        <taxon>Actinomycetota</taxon>
        <taxon>Actinomycetes</taxon>
        <taxon>Micromonosporales</taxon>
        <taxon>Micromonosporaceae</taxon>
        <taxon>Actinoplanes</taxon>
    </lineage>
</organism>
<evidence type="ECO:0000313" key="2">
    <source>
        <dbReference type="Proteomes" id="UP000320239"/>
    </source>
</evidence>
<dbReference type="RefSeq" id="WP_122977512.1">
    <property type="nucleotide sequence ID" value="NZ_VTPA01000005.1"/>
</dbReference>
<dbReference type="EMBL" id="VIWY01000002">
    <property type="protein sequence ID" value="TWG24395.1"/>
    <property type="molecule type" value="Genomic_DNA"/>
</dbReference>
<dbReference type="InterPro" id="IPR038764">
    <property type="entry name" value="GNAT_N_AcTrfase_prd"/>
</dbReference>
<evidence type="ECO:0000313" key="1">
    <source>
        <dbReference type="EMBL" id="TWG24395.1"/>
    </source>
</evidence>
<sequence length="237" mass="25377">MDWTVRELDRLAEWTAGARLYRAVFGYTEPEFGLSPRLLAGLRDNGGTVLGAFRGDGELVGFCFGFSAVSGGELYHYSQAAVVAAGARGAGVGRLLKYAQAAAARRTGARTMRWVFDPYALRNAHFNLAVLGATGVGFQPDFYAEPGTDRVVVSWDLDRAVPDVTGPAPLVRVPTEARCSIVVAAGQRYAAPDPADRAWLRQELLARFAAGARLVGVVRLEAEPGRAAYLFEPGEAA</sequence>
<keyword evidence="2" id="KW-1185">Reference proteome</keyword>
<dbReference type="AlphaFoldDB" id="A0A561WKL2"/>
<reference evidence="1 2" key="1">
    <citation type="submission" date="2019-06" db="EMBL/GenBank/DDBJ databases">
        <title>Sequencing the genomes of 1000 actinobacteria strains.</title>
        <authorList>
            <person name="Klenk H.-P."/>
        </authorList>
    </citation>
    <scope>NUCLEOTIDE SEQUENCE [LARGE SCALE GENOMIC DNA]</scope>
    <source>
        <strain evidence="1 2">DSM 43866</strain>
    </source>
</reference>
<accession>A0A561WKL2</accession>
<proteinExistence type="predicted"/>
<dbReference type="PANTHER" id="PTHR41700:SF1">
    <property type="entry name" value="N-ACETYLTRANSFERASE DOMAIN-CONTAINING PROTEIN"/>
    <property type="match status" value="1"/>
</dbReference>
<dbReference type="Gene3D" id="3.40.630.30">
    <property type="match status" value="1"/>
</dbReference>
<comment type="caution">
    <text evidence="1">The sequence shown here is derived from an EMBL/GenBank/DDBJ whole genome shotgun (WGS) entry which is preliminary data.</text>
</comment>
<protein>
    <recommendedName>
        <fullName evidence="3">GNAT superfamily acetyltransferase</fullName>
    </recommendedName>
</protein>
<gene>
    <name evidence="1" type="ORF">FHX34_102951</name>
</gene>
<evidence type="ECO:0008006" key="3">
    <source>
        <dbReference type="Google" id="ProtNLM"/>
    </source>
</evidence>
<dbReference type="InterPro" id="IPR016181">
    <property type="entry name" value="Acyl_CoA_acyltransferase"/>
</dbReference>
<dbReference type="SUPFAM" id="SSF55729">
    <property type="entry name" value="Acyl-CoA N-acyltransferases (Nat)"/>
    <property type="match status" value="1"/>
</dbReference>
<dbReference type="PANTHER" id="PTHR41700">
    <property type="entry name" value="GCN5-RELATED N-ACETYLTRANSFERASE"/>
    <property type="match status" value="1"/>
</dbReference>
<dbReference type="OrthoDB" id="9797990at2"/>